<protein>
    <submittedName>
        <fullName evidence="1">Uncharacterized protein</fullName>
    </submittedName>
</protein>
<accession>A0A562LL88</accession>
<organism evidence="1 2">
    <name type="scientific">Flavobacterium cauense R2A-7</name>
    <dbReference type="NCBI Taxonomy" id="1341154"/>
    <lineage>
        <taxon>Bacteria</taxon>
        <taxon>Pseudomonadati</taxon>
        <taxon>Bacteroidota</taxon>
        <taxon>Flavobacteriia</taxon>
        <taxon>Flavobacteriales</taxon>
        <taxon>Flavobacteriaceae</taxon>
        <taxon>Flavobacterium</taxon>
    </lineage>
</organism>
<reference evidence="1 2" key="1">
    <citation type="journal article" date="2015" name="Stand. Genomic Sci.">
        <title>Genomic Encyclopedia of Bacterial and Archaeal Type Strains, Phase III: the genomes of soil and plant-associated and newly described type strains.</title>
        <authorList>
            <person name="Whitman W.B."/>
            <person name="Woyke T."/>
            <person name="Klenk H.P."/>
            <person name="Zhou Y."/>
            <person name="Lilburn T.G."/>
            <person name="Beck B.J."/>
            <person name="De Vos P."/>
            <person name="Vandamme P."/>
            <person name="Eisen J.A."/>
            <person name="Garrity G."/>
            <person name="Hugenholtz P."/>
            <person name="Kyrpides N.C."/>
        </authorList>
    </citation>
    <scope>NUCLEOTIDE SEQUENCE [LARGE SCALE GENOMIC DNA]</scope>
    <source>
        <strain evidence="1 2">CGMCC 1.7270</strain>
    </source>
</reference>
<name>A0A562LL88_9FLAO</name>
<dbReference type="EMBL" id="VLKQ01000015">
    <property type="protein sequence ID" value="TWI08372.1"/>
    <property type="molecule type" value="Genomic_DNA"/>
</dbReference>
<dbReference type="STRING" id="1341154.FCR2A7T_07280"/>
<dbReference type="AlphaFoldDB" id="A0A562LL88"/>
<keyword evidence="2" id="KW-1185">Reference proteome</keyword>
<sequence length="133" mass="16348">MMDFILKTWIWITFIRNKETLPTESKIINPKMEYETMSGAFIWEDEGLWELRNNQLKDAFKYVINHRMKLIVGRDSDVEVMRSKNFDKRIFEMAKKYFPNWIGFEKSRCSYNSELADRILRIKKVENWRFQKY</sequence>
<dbReference type="Proteomes" id="UP000319848">
    <property type="component" value="Unassembled WGS sequence"/>
</dbReference>
<comment type="caution">
    <text evidence="1">The sequence shown here is derived from an EMBL/GenBank/DDBJ whole genome shotgun (WGS) entry which is preliminary data.</text>
</comment>
<gene>
    <name evidence="1" type="ORF">IP98_02792</name>
</gene>
<evidence type="ECO:0000313" key="2">
    <source>
        <dbReference type="Proteomes" id="UP000319848"/>
    </source>
</evidence>
<dbReference type="RefSeq" id="WP_205619205.1">
    <property type="nucleotide sequence ID" value="NZ_JRLU01000013.1"/>
</dbReference>
<proteinExistence type="predicted"/>
<evidence type="ECO:0000313" key="1">
    <source>
        <dbReference type="EMBL" id="TWI08372.1"/>
    </source>
</evidence>